<dbReference type="Pfam" id="PF08881">
    <property type="entry name" value="CVNH"/>
    <property type="match status" value="1"/>
</dbReference>
<accession>A0AAE8N7U7</accession>
<evidence type="ECO:0000313" key="4">
    <source>
        <dbReference type="Proteomes" id="UP001187682"/>
    </source>
</evidence>
<dbReference type="InterPro" id="IPR036673">
    <property type="entry name" value="Cyanovirin-N_sf"/>
</dbReference>
<dbReference type="InterPro" id="IPR011058">
    <property type="entry name" value="Cyanovirin-N"/>
</dbReference>
<keyword evidence="1" id="KW-0732">Signal</keyword>
<dbReference type="SMART" id="SM01111">
    <property type="entry name" value="CVNH"/>
    <property type="match status" value="1"/>
</dbReference>
<evidence type="ECO:0000259" key="2">
    <source>
        <dbReference type="SMART" id="SM01111"/>
    </source>
</evidence>
<organism evidence="3 4">
    <name type="scientific">Cephalotrichum gorgonifer</name>
    <dbReference type="NCBI Taxonomy" id="2041049"/>
    <lineage>
        <taxon>Eukaryota</taxon>
        <taxon>Fungi</taxon>
        <taxon>Dikarya</taxon>
        <taxon>Ascomycota</taxon>
        <taxon>Pezizomycotina</taxon>
        <taxon>Sordariomycetes</taxon>
        <taxon>Hypocreomycetidae</taxon>
        <taxon>Microascales</taxon>
        <taxon>Microascaceae</taxon>
        <taxon>Cephalotrichum</taxon>
    </lineage>
</organism>
<dbReference type="SUPFAM" id="SSF51322">
    <property type="entry name" value="Cyanovirin-N"/>
    <property type="match status" value="1"/>
</dbReference>
<proteinExistence type="predicted"/>
<keyword evidence="4" id="KW-1185">Reference proteome</keyword>
<dbReference type="Proteomes" id="UP001187682">
    <property type="component" value="Unassembled WGS sequence"/>
</dbReference>
<feature type="signal peptide" evidence="1">
    <location>
        <begin position="1"/>
        <end position="19"/>
    </location>
</feature>
<dbReference type="Gene3D" id="2.30.60.10">
    <property type="entry name" value="Cyanovirin-N"/>
    <property type="match status" value="1"/>
</dbReference>
<sequence length="185" mass="20302">MHGIIFFTAFISMWAVTDAGFFDSCRDIKAEGGRGMIVSAICQQRVAASQERYTELDLGKCIANHDGHAVAQQGGALDKSCDECRFNLGTSIMTCFCKNSSGFFPRSEIDLDEFISNEDGFMCCGKGHCSKFVSTYEGDVHGRSIDGVDEADDAYGANDLDDLDFDDVDWDIHVDGHHPVRNSTD</sequence>
<comment type="caution">
    <text evidence="3">The sequence shown here is derived from an EMBL/GenBank/DDBJ whole genome shotgun (WGS) entry which is preliminary data.</text>
</comment>
<evidence type="ECO:0000313" key="3">
    <source>
        <dbReference type="EMBL" id="SPO06385.1"/>
    </source>
</evidence>
<feature type="chain" id="PRO_5041998160" description="Cyanovirin-N domain-containing protein" evidence="1">
    <location>
        <begin position="20"/>
        <end position="185"/>
    </location>
</feature>
<name>A0AAE8N7U7_9PEZI</name>
<dbReference type="AlphaFoldDB" id="A0AAE8N7U7"/>
<feature type="domain" description="Cyanovirin-N" evidence="2">
    <location>
        <begin position="20"/>
        <end position="124"/>
    </location>
</feature>
<protein>
    <recommendedName>
        <fullName evidence="2">Cyanovirin-N domain-containing protein</fullName>
    </recommendedName>
</protein>
<dbReference type="EMBL" id="ONZQ02000015">
    <property type="protein sequence ID" value="SPO06385.1"/>
    <property type="molecule type" value="Genomic_DNA"/>
</dbReference>
<gene>
    <name evidence="3" type="ORF">DNG_09074</name>
</gene>
<reference evidence="3" key="1">
    <citation type="submission" date="2018-03" db="EMBL/GenBank/DDBJ databases">
        <authorList>
            <person name="Guldener U."/>
        </authorList>
    </citation>
    <scope>NUCLEOTIDE SEQUENCE</scope>
</reference>
<evidence type="ECO:0000256" key="1">
    <source>
        <dbReference type="SAM" id="SignalP"/>
    </source>
</evidence>